<name>A0A8J2WJE9_9CRUS</name>
<organism evidence="1 2">
    <name type="scientific">Daphnia galeata</name>
    <dbReference type="NCBI Taxonomy" id="27404"/>
    <lineage>
        <taxon>Eukaryota</taxon>
        <taxon>Metazoa</taxon>
        <taxon>Ecdysozoa</taxon>
        <taxon>Arthropoda</taxon>
        <taxon>Crustacea</taxon>
        <taxon>Branchiopoda</taxon>
        <taxon>Diplostraca</taxon>
        <taxon>Cladocera</taxon>
        <taxon>Anomopoda</taxon>
        <taxon>Daphniidae</taxon>
        <taxon>Daphnia</taxon>
    </lineage>
</organism>
<evidence type="ECO:0000313" key="2">
    <source>
        <dbReference type="Proteomes" id="UP000789390"/>
    </source>
</evidence>
<comment type="caution">
    <text evidence="1">The sequence shown here is derived from an EMBL/GenBank/DDBJ whole genome shotgun (WGS) entry which is preliminary data.</text>
</comment>
<accession>A0A8J2WJE9</accession>
<gene>
    <name evidence="1" type="ORF">DGAL_LOCUS7369</name>
</gene>
<reference evidence="1" key="1">
    <citation type="submission" date="2021-11" db="EMBL/GenBank/DDBJ databases">
        <authorList>
            <person name="Schell T."/>
        </authorList>
    </citation>
    <scope>NUCLEOTIDE SEQUENCE</scope>
    <source>
        <strain evidence="1">M5</strain>
    </source>
</reference>
<protein>
    <submittedName>
        <fullName evidence="1">Uncharacterized protein</fullName>
    </submittedName>
</protein>
<sequence length="282" mass="32406">MHRRVSSSNSITDIIIGCIENESLAEKSKLPTNRTVMARYLHMRTENALKPNTDLISELFGELEIVWAKSGIPIKQKKHVTLQLTSLWEEYRKLKKEGVKNLVGSKPTRSKKENTLQTKTRCFQEKLNELCDISTSDCYQTLRSSRRKNWKTDWAFYENQKSTRTQNLNGVDRNVKNIEIETKKRGRLELSNQRQCMTDKEIMDAIDLIDGELDSTDCDEEEDFEVIPSKRKKSSDNVSLSLPAKELSKVMSQVFDRSNISVRKQLLVQSTIINSGGESGRL</sequence>
<evidence type="ECO:0000313" key="1">
    <source>
        <dbReference type="EMBL" id="CAH0104463.1"/>
    </source>
</evidence>
<dbReference type="EMBL" id="CAKKLH010000143">
    <property type="protein sequence ID" value="CAH0104463.1"/>
    <property type="molecule type" value="Genomic_DNA"/>
</dbReference>
<keyword evidence="2" id="KW-1185">Reference proteome</keyword>
<proteinExistence type="predicted"/>
<dbReference type="AlphaFoldDB" id="A0A8J2WJE9"/>
<dbReference type="Proteomes" id="UP000789390">
    <property type="component" value="Unassembled WGS sequence"/>
</dbReference>